<dbReference type="Proteomes" id="UP000000844">
    <property type="component" value="Chromosome"/>
</dbReference>
<dbReference type="eggNOG" id="COG0661">
    <property type="taxonomic scope" value="Bacteria"/>
</dbReference>
<comment type="similarity">
    <text evidence="1">Belongs to the protein kinase superfamily. ADCK protein kinase family.</text>
</comment>
<organism evidence="4 5">
    <name type="scientific">Stackebrandtia nassauensis (strain DSM 44728 / CIP 108903 / NRRL B-16338 / NBRC 102104 / LLR-40K-21)</name>
    <dbReference type="NCBI Taxonomy" id="446470"/>
    <lineage>
        <taxon>Bacteria</taxon>
        <taxon>Bacillati</taxon>
        <taxon>Actinomycetota</taxon>
        <taxon>Actinomycetes</taxon>
        <taxon>Glycomycetales</taxon>
        <taxon>Glycomycetaceae</taxon>
        <taxon>Stackebrandtia</taxon>
    </lineage>
</organism>
<feature type="transmembrane region" description="Helical" evidence="2">
    <location>
        <begin position="71"/>
        <end position="95"/>
    </location>
</feature>
<dbReference type="PANTHER" id="PTHR10566">
    <property type="entry name" value="CHAPERONE-ACTIVITY OF BC1 COMPLEX CABC1 -RELATED"/>
    <property type="match status" value="1"/>
</dbReference>
<evidence type="ECO:0000313" key="4">
    <source>
        <dbReference type="EMBL" id="ADD40553.1"/>
    </source>
</evidence>
<keyword evidence="2" id="KW-0812">Transmembrane</keyword>
<protein>
    <submittedName>
        <fullName evidence="4">ABC-1 domain protein</fullName>
    </submittedName>
</protein>
<feature type="domain" description="Protein kinase" evidence="3">
    <location>
        <begin position="217"/>
        <end position="552"/>
    </location>
</feature>
<name>D3Q848_STANL</name>
<feature type="transmembrane region" description="Helical" evidence="2">
    <location>
        <begin position="586"/>
        <end position="609"/>
    </location>
</feature>
<dbReference type="InterPro" id="IPR011009">
    <property type="entry name" value="Kinase-like_dom_sf"/>
</dbReference>
<dbReference type="PROSITE" id="PS50011">
    <property type="entry name" value="PROTEIN_KINASE_DOM"/>
    <property type="match status" value="1"/>
</dbReference>
<dbReference type="EMBL" id="CP001778">
    <property type="protein sequence ID" value="ADD40553.1"/>
    <property type="molecule type" value="Genomic_DNA"/>
</dbReference>
<reference evidence="4 5" key="1">
    <citation type="journal article" date="2009" name="Stand. Genomic Sci.">
        <title>Complete genome sequence of Stackebrandtia nassauensis type strain (LLR-40K-21).</title>
        <authorList>
            <person name="Munk C."/>
            <person name="Lapidus A."/>
            <person name="Copeland A."/>
            <person name="Jando M."/>
            <person name="Mayilraj S."/>
            <person name="Glavina Del Rio T."/>
            <person name="Nolan M."/>
            <person name="Chen F."/>
            <person name="Lucas S."/>
            <person name="Tice H."/>
            <person name="Cheng J.F."/>
            <person name="Han C."/>
            <person name="Detter J.C."/>
            <person name="Bruce D."/>
            <person name="Goodwin L."/>
            <person name="Chain P."/>
            <person name="Pitluck S."/>
            <person name="Goker M."/>
            <person name="Ovchinikova G."/>
            <person name="Pati A."/>
            <person name="Ivanova N."/>
            <person name="Mavromatis K."/>
            <person name="Chen A."/>
            <person name="Palaniappan K."/>
            <person name="Land M."/>
            <person name="Hauser L."/>
            <person name="Chang Y.J."/>
            <person name="Jeffries C.D."/>
            <person name="Bristow J."/>
            <person name="Eisen J.A."/>
            <person name="Markowitz V."/>
            <person name="Hugenholtz P."/>
            <person name="Kyrpides N.C."/>
            <person name="Klenk H.P."/>
        </authorList>
    </citation>
    <scope>NUCLEOTIDE SEQUENCE [LARGE SCALE GENOMIC DNA]</scope>
    <source>
        <strain evidence="5">DSM 44728 / CIP 108903 / NRRL B-16338 / NBRC 102104 / LLR-40K-21</strain>
    </source>
</reference>
<dbReference type="KEGG" id="sna:Snas_0841"/>
<gene>
    <name evidence="4" type="ordered locus">Snas_0841</name>
</gene>
<dbReference type="SUPFAM" id="SSF56112">
    <property type="entry name" value="Protein kinase-like (PK-like)"/>
    <property type="match status" value="1"/>
</dbReference>
<dbReference type="CDD" id="cd05121">
    <property type="entry name" value="ABC1_ADCK3-like"/>
    <property type="match status" value="1"/>
</dbReference>
<dbReference type="AlphaFoldDB" id="D3Q848"/>
<evidence type="ECO:0000256" key="1">
    <source>
        <dbReference type="ARBA" id="ARBA00009670"/>
    </source>
</evidence>
<evidence type="ECO:0000256" key="2">
    <source>
        <dbReference type="SAM" id="Phobius"/>
    </source>
</evidence>
<sequence>MPELTGFQLFLGYLVPFAVLILAVILVKTCARMMGLRVGLLRAALSSFIGVAVAGITVGRALGREETSPGGAFAIFLGVAFVSILLVLALSEAIIPGTGGPVARMRSGYRRVRRSQRYTRITAILVRHGLGGFLSGRGASRDSAVALARSSRRAMEQAGVTFVKLGQVLSTRRDLFSPEVIAELSKLQDNVEPVPWESIEPQLCADLGMPVSRAFASFDRVPIASASIAQVYRAETHDGQSVVVKVRRPGIKAQVERDLDIVARLARTLHKRAAWARAIGVVDLAEGFAVALREELDLRVEARNLASVAANTETLDEPDADPVANPAVYPQYGGERVLVMEYLDGETVADGAELRRRGADPNRVARSLLRCLLRQILVHGIFHADPHPGNILLLRDNRIALIDYGSVGRIDTGLQLALQHVLLAVDQRDPAALHDGLMDILERTDDIDTESLERALGRFMARHLTSGVAPDAEMFVDLFKLISAHGVALPREVAAVFRALATVEGTLTDLVPEFHLVAEAKSFAAHEFAALLAPESLREAAETELRAMVPTLRRIPRRLERIGAALENGRLSANIRLFADPRDRSVIAGYLGQILMTVLAATTGIMSVLLLNSKAGPLVSTDIRLYQVFGYLLLVVSVVLMVRVLVGVFRKT</sequence>
<dbReference type="GO" id="GO:0005524">
    <property type="term" value="F:ATP binding"/>
    <property type="evidence" value="ECO:0007669"/>
    <property type="project" value="InterPro"/>
</dbReference>
<feature type="transmembrane region" description="Helical" evidence="2">
    <location>
        <begin position="6"/>
        <end position="27"/>
    </location>
</feature>
<keyword evidence="5" id="KW-1185">Reference proteome</keyword>
<dbReference type="InterPro" id="IPR004147">
    <property type="entry name" value="ABC1_dom"/>
</dbReference>
<dbReference type="GO" id="GO:0004672">
    <property type="term" value="F:protein kinase activity"/>
    <property type="evidence" value="ECO:0007669"/>
    <property type="project" value="InterPro"/>
</dbReference>
<feature type="transmembrane region" description="Helical" evidence="2">
    <location>
        <begin position="629"/>
        <end position="649"/>
    </location>
</feature>
<dbReference type="InterPro" id="IPR000719">
    <property type="entry name" value="Prot_kinase_dom"/>
</dbReference>
<evidence type="ECO:0000313" key="5">
    <source>
        <dbReference type="Proteomes" id="UP000000844"/>
    </source>
</evidence>
<dbReference type="Pfam" id="PF03109">
    <property type="entry name" value="ABC1"/>
    <property type="match status" value="1"/>
</dbReference>
<proteinExistence type="inferred from homology"/>
<dbReference type="PANTHER" id="PTHR10566:SF113">
    <property type="entry name" value="PROTEIN ACTIVITY OF BC1 COMPLEX KINASE 7, CHLOROPLASTIC"/>
    <property type="match status" value="1"/>
</dbReference>
<keyword evidence="2" id="KW-0472">Membrane</keyword>
<accession>D3Q848</accession>
<dbReference type="InterPro" id="IPR050154">
    <property type="entry name" value="UbiB_kinase"/>
</dbReference>
<dbReference type="Gene3D" id="1.10.510.10">
    <property type="entry name" value="Transferase(Phosphotransferase) domain 1"/>
    <property type="match status" value="1"/>
</dbReference>
<dbReference type="OrthoDB" id="9795390at2"/>
<dbReference type="HOGENOM" id="CLU_006533_0_2_11"/>
<evidence type="ECO:0000259" key="3">
    <source>
        <dbReference type="PROSITE" id="PS50011"/>
    </source>
</evidence>
<feature type="transmembrane region" description="Helical" evidence="2">
    <location>
        <begin position="39"/>
        <end position="59"/>
    </location>
</feature>
<keyword evidence="2" id="KW-1133">Transmembrane helix</keyword>